<proteinExistence type="predicted"/>
<dbReference type="SUPFAM" id="SSF52540">
    <property type="entry name" value="P-loop containing nucleoside triphosphate hydrolases"/>
    <property type="match status" value="1"/>
</dbReference>
<dbReference type="EMBL" id="PFWZ01000126">
    <property type="protein sequence ID" value="PJA39958.1"/>
    <property type="molecule type" value="Genomic_DNA"/>
</dbReference>
<sequence>MATQAHALSYAKDRIHQKDSFLVIGMPGVGVSSFLRSLTLEFSQKDTQQTLYIDLNESRALTEQSFYQHIIDRYNELTQQTLTSITELTSYINENNLHLVIIVDRFEKAVKQLGEEFFDGLRSTIESSGKSVTFICGLDQDLLDIRNYEDIDQFYTLISSFNYYLKPLSKEDSFSFISTLEKERNMSMSDQTKEQLYVLTGGHLRMLKSYILSLDTQEENNEKASVEIASASDSVRFQCQRIYDHLSN</sequence>
<accession>A0A2M7X1F4</accession>
<evidence type="ECO:0000313" key="2">
    <source>
        <dbReference type="EMBL" id="PJA39958.1"/>
    </source>
</evidence>
<evidence type="ECO:0000313" key="3">
    <source>
        <dbReference type="Proteomes" id="UP000231195"/>
    </source>
</evidence>
<evidence type="ECO:0000259" key="1">
    <source>
        <dbReference type="Pfam" id="PF20703"/>
    </source>
</evidence>
<dbReference type="PANTHER" id="PTHR34301">
    <property type="entry name" value="DNA-BINDING PROTEIN-RELATED"/>
    <property type="match status" value="1"/>
</dbReference>
<dbReference type="InterPro" id="IPR049052">
    <property type="entry name" value="nSTAND1"/>
</dbReference>
<feature type="domain" description="Novel STAND NTPase 1" evidence="1">
    <location>
        <begin position="13"/>
        <end position="196"/>
    </location>
</feature>
<feature type="non-terminal residue" evidence="2">
    <location>
        <position position="248"/>
    </location>
</feature>
<reference evidence="3" key="1">
    <citation type="submission" date="2017-09" db="EMBL/GenBank/DDBJ databases">
        <title>Depth-based differentiation of microbial function through sediment-hosted aquifers and enrichment of novel symbionts in the deep terrestrial subsurface.</title>
        <authorList>
            <person name="Probst A.J."/>
            <person name="Ladd B."/>
            <person name="Jarett J.K."/>
            <person name="Geller-Mcgrath D.E."/>
            <person name="Sieber C.M.K."/>
            <person name="Emerson J.B."/>
            <person name="Anantharaman K."/>
            <person name="Thomas B.C."/>
            <person name="Malmstrom R."/>
            <person name="Stieglmeier M."/>
            <person name="Klingl A."/>
            <person name="Woyke T."/>
            <person name="Ryan C.M."/>
            <person name="Banfield J.F."/>
        </authorList>
    </citation>
    <scope>NUCLEOTIDE SEQUENCE [LARGE SCALE GENOMIC DNA]</scope>
</reference>
<dbReference type="InterPro" id="IPR027417">
    <property type="entry name" value="P-loop_NTPase"/>
</dbReference>
<organism evidence="2 3">
    <name type="scientific">candidate division WWE3 bacterium CG_4_9_14_3_um_filter_39_7</name>
    <dbReference type="NCBI Taxonomy" id="1975080"/>
    <lineage>
        <taxon>Bacteria</taxon>
        <taxon>Katanobacteria</taxon>
    </lineage>
</organism>
<protein>
    <recommendedName>
        <fullName evidence="1">Novel STAND NTPase 1 domain-containing protein</fullName>
    </recommendedName>
</protein>
<dbReference type="AlphaFoldDB" id="A0A2M7X1F4"/>
<dbReference type="Pfam" id="PF20703">
    <property type="entry name" value="nSTAND1"/>
    <property type="match status" value="1"/>
</dbReference>
<dbReference type="Proteomes" id="UP000231195">
    <property type="component" value="Unassembled WGS sequence"/>
</dbReference>
<name>A0A2M7X1F4_UNCKA</name>
<comment type="caution">
    <text evidence="2">The sequence shown here is derived from an EMBL/GenBank/DDBJ whole genome shotgun (WGS) entry which is preliminary data.</text>
</comment>
<dbReference type="PANTHER" id="PTHR34301:SF8">
    <property type="entry name" value="ATPASE DOMAIN-CONTAINING PROTEIN"/>
    <property type="match status" value="1"/>
</dbReference>
<dbReference type="Gene3D" id="3.40.50.300">
    <property type="entry name" value="P-loop containing nucleotide triphosphate hydrolases"/>
    <property type="match status" value="1"/>
</dbReference>
<gene>
    <name evidence="2" type="ORF">CO179_03870</name>
</gene>